<proteinExistence type="predicted"/>
<dbReference type="EMBL" id="JBHTHR010000446">
    <property type="protein sequence ID" value="MFD0802351.1"/>
    <property type="molecule type" value="Genomic_DNA"/>
</dbReference>
<keyword evidence="3" id="KW-1185">Reference proteome</keyword>
<protein>
    <submittedName>
        <fullName evidence="2">Uncharacterized protein</fullName>
    </submittedName>
</protein>
<sequence>MSVSAGGRRTGAAHHDRRLGHLPLSGGGFPPAHLEPMIPADLGEPVRQWHLVMAESPELP</sequence>
<accession>A0ABW3BHD3</accession>
<name>A0ABW3BHD3_9ACTN</name>
<gene>
    <name evidence="2" type="ORF">ACFQZU_13650</name>
</gene>
<evidence type="ECO:0000313" key="2">
    <source>
        <dbReference type="EMBL" id="MFD0802351.1"/>
    </source>
</evidence>
<comment type="caution">
    <text evidence="2">The sequence shown here is derived from an EMBL/GenBank/DDBJ whole genome shotgun (WGS) entry which is preliminary data.</text>
</comment>
<feature type="compositionally biased region" description="Basic residues" evidence="1">
    <location>
        <begin position="11"/>
        <end position="20"/>
    </location>
</feature>
<organism evidence="2 3">
    <name type="scientific">Streptomonospora algeriensis</name>
    <dbReference type="NCBI Taxonomy" id="995084"/>
    <lineage>
        <taxon>Bacteria</taxon>
        <taxon>Bacillati</taxon>
        <taxon>Actinomycetota</taxon>
        <taxon>Actinomycetes</taxon>
        <taxon>Streptosporangiales</taxon>
        <taxon>Nocardiopsidaceae</taxon>
        <taxon>Streptomonospora</taxon>
    </lineage>
</organism>
<evidence type="ECO:0000256" key="1">
    <source>
        <dbReference type="SAM" id="MobiDB-lite"/>
    </source>
</evidence>
<evidence type="ECO:0000313" key="3">
    <source>
        <dbReference type="Proteomes" id="UP001596956"/>
    </source>
</evidence>
<reference evidence="3" key="1">
    <citation type="journal article" date="2019" name="Int. J. Syst. Evol. Microbiol.">
        <title>The Global Catalogue of Microorganisms (GCM) 10K type strain sequencing project: providing services to taxonomists for standard genome sequencing and annotation.</title>
        <authorList>
            <consortium name="The Broad Institute Genomics Platform"/>
            <consortium name="The Broad Institute Genome Sequencing Center for Infectious Disease"/>
            <person name="Wu L."/>
            <person name="Ma J."/>
        </authorList>
    </citation>
    <scope>NUCLEOTIDE SEQUENCE [LARGE SCALE GENOMIC DNA]</scope>
    <source>
        <strain evidence="3">CCUG 63369</strain>
    </source>
</reference>
<feature type="region of interest" description="Disordered" evidence="1">
    <location>
        <begin position="1"/>
        <end position="27"/>
    </location>
</feature>
<dbReference type="Proteomes" id="UP001596956">
    <property type="component" value="Unassembled WGS sequence"/>
</dbReference>